<dbReference type="Proteomes" id="UP001172159">
    <property type="component" value="Unassembled WGS sequence"/>
</dbReference>
<evidence type="ECO:0000256" key="3">
    <source>
        <dbReference type="ARBA" id="ARBA00004413"/>
    </source>
</evidence>
<feature type="region of interest" description="Disordered" evidence="10">
    <location>
        <begin position="548"/>
        <end position="625"/>
    </location>
</feature>
<feature type="region of interest" description="Disordered" evidence="10">
    <location>
        <begin position="641"/>
        <end position="662"/>
    </location>
</feature>
<dbReference type="InterPro" id="IPR002048">
    <property type="entry name" value="EF_hand_dom"/>
</dbReference>
<feature type="region of interest" description="Disordered" evidence="10">
    <location>
        <begin position="794"/>
        <end position="815"/>
    </location>
</feature>
<feature type="compositionally biased region" description="Basic and acidic residues" evidence="10">
    <location>
        <begin position="652"/>
        <end position="662"/>
    </location>
</feature>
<dbReference type="PROSITE" id="PS50031">
    <property type="entry name" value="EH"/>
    <property type="match status" value="1"/>
</dbReference>
<feature type="domain" description="EH" evidence="11">
    <location>
        <begin position="730"/>
        <end position="780"/>
    </location>
</feature>
<comment type="subcellular location">
    <subcellularLocation>
        <location evidence="3">Cell membrane</location>
        <topology evidence="3">Peripheral membrane protein</topology>
        <orientation evidence="3">Cytoplasmic side</orientation>
    </subcellularLocation>
    <subcellularLocation>
        <location evidence="2">Cytoplasm</location>
        <location evidence="2">Cytoskeleton</location>
        <location evidence="2">Actin patch</location>
    </subcellularLocation>
    <subcellularLocation>
        <location evidence="1">Endosome membrane</location>
        <topology evidence="1">Peripheral membrane protein</topology>
        <orientation evidence="1">Cytoplasmic side</orientation>
    </subcellularLocation>
</comment>
<feature type="compositionally biased region" description="Basic residues" evidence="10">
    <location>
        <begin position="641"/>
        <end position="651"/>
    </location>
</feature>
<evidence type="ECO:0000259" key="12">
    <source>
        <dbReference type="PROSITE" id="PS50222"/>
    </source>
</evidence>
<feature type="domain" description="EF-hand" evidence="12">
    <location>
        <begin position="738"/>
        <end position="773"/>
    </location>
</feature>
<evidence type="ECO:0000256" key="5">
    <source>
        <dbReference type="ARBA" id="ARBA00022583"/>
    </source>
</evidence>
<feature type="compositionally biased region" description="Basic residues" evidence="10">
    <location>
        <begin position="340"/>
        <end position="351"/>
    </location>
</feature>
<name>A0AA40BEI4_9PEZI</name>
<dbReference type="GO" id="GO:0030479">
    <property type="term" value="C:actin cortical patch"/>
    <property type="evidence" value="ECO:0007669"/>
    <property type="project" value="UniProtKB-SubCell"/>
</dbReference>
<evidence type="ECO:0008006" key="15">
    <source>
        <dbReference type="Google" id="ProtNLM"/>
    </source>
</evidence>
<dbReference type="EMBL" id="JAUKTV010000008">
    <property type="protein sequence ID" value="KAK0732729.1"/>
    <property type="molecule type" value="Genomic_DNA"/>
</dbReference>
<evidence type="ECO:0000256" key="6">
    <source>
        <dbReference type="ARBA" id="ARBA00022753"/>
    </source>
</evidence>
<dbReference type="Gene3D" id="1.10.238.10">
    <property type="entry name" value="EF-hand"/>
    <property type="match status" value="1"/>
</dbReference>
<keyword evidence="6" id="KW-0967">Endosome</keyword>
<feature type="compositionally biased region" description="Polar residues" evidence="10">
    <location>
        <begin position="586"/>
        <end position="595"/>
    </location>
</feature>
<dbReference type="SUPFAM" id="SSF47473">
    <property type="entry name" value="EF-hand"/>
    <property type="match status" value="1"/>
</dbReference>
<comment type="function">
    <text evidence="9">Component of the PAN1 actin cytoskeleton-regulatory complex required for the internalization of endosomes during actin-coupled endocytosis. The complex links the site of endocytosis to the cell membrane-associated actin cytoskeleton. Mediates uptake of external molecules and vacuolar degradation of plasma membrane proteins. Plays a role in the proper organization of the cell membrane-associated actin cytoskeleton and promotes its destabilization.</text>
</comment>
<feature type="compositionally biased region" description="Basic and acidic residues" evidence="10">
    <location>
        <begin position="352"/>
        <end position="374"/>
    </location>
</feature>
<sequence>MQNSSTSPTRNHGSAASSSASASPAPPPRSGVTNNAAALSAALKGATLAFNNQKAAANKTTETKPQAPLSRSPNRNPTQSQQANPRTRAAGGAGADNGALLAATHAARDHSVSQTRSRASSVAHSPSGRQEIGRQETGGSWNNQGQGQGEDSEVDDSGLVAQRVAQYLHAGNGGWSSPSNSSTLLTPPGAGRNNAGDGGKQSSASFIAATLAASRSTSPTPNTNSKANNNAATPVRPGRNRGHSISTASFFSTAPSLGPKTGEALDTESIMPTTSLVSLFESKGGEDVDPVKKRDAPTPKKRAKTPSESPRGRSPGPAGENKTQAEEEGMDEGRQPQTKTKPKPKPKPKPKKAAELVEKVKVEGESKVEHREIKPPGTPPSTVSSPTVFTEVVSPQPRRVVKTPKLEPPAPPPARVIGNKNMKAPTVEVTAIRSASMEAARPGEKHTISSEEQRREVPPRMRRSSQCSVSSDDSFVSASSAHLPEPEEPAVQEQDNTEPQQQKQAPKPPKPRRRRASSPPPIRPTAPRLSTSNLGLDSLTNAIVASNLASSRLTPSTSPLPPPVPLPRRHNNDKSRPRSPLHPQRTADSLTSQRTGNGGSRSPKRTGMLQTLRQPQTSLSDDEDARRKMHRHAHRKGKVLGHHIPGRRNHAHHEGSRSRWRDEVSVRQKRRYEAVWASNKGLFMKPGWGFSYSQENENDDEEEGMAKQIEASRAQPGTREAELVVNIIVRDIWSRSRLPEDELGEIWELVDRGGKGALGREEFVVGMWLVDQRLRGRRLPARVGGSVWESVGGGMSVVVPGPPTRKGERGGHRKK</sequence>
<dbReference type="SMART" id="SM00027">
    <property type="entry name" value="EH"/>
    <property type="match status" value="1"/>
</dbReference>
<feature type="compositionally biased region" description="Low complexity" evidence="10">
    <location>
        <begin position="212"/>
        <end position="234"/>
    </location>
</feature>
<dbReference type="Pfam" id="PF12763">
    <property type="entry name" value="EH"/>
    <property type="match status" value="1"/>
</dbReference>
<keyword evidence="5" id="KW-0254">Endocytosis</keyword>
<feature type="compositionally biased region" description="Basic and acidic residues" evidence="10">
    <location>
        <begin position="441"/>
        <end position="459"/>
    </location>
</feature>
<evidence type="ECO:0000256" key="2">
    <source>
        <dbReference type="ARBA" id="ARBA00004134"/>
    </source>
</evidence>
<feature type="compositionally biased region" description="Low complexity" evidence="10">
    <location>
        <begin position="175"/>
        <end position="189"/>
    </location>
</feature>
<feature type="compositionally biased region" description="Polar residues" evidence="10">
    <location>
        <begin position="608"/>
        <end position="619"/>
    </location>
</feature>
<keyword evidence="7" id="KW-0009">Actin-binding</keyword>
<evidence type="ECO:0000256" key="8">
    <source>
        <dbReference type="ARBA" id="ARBA00023212"/>
    </source>
</evidence>
<comment type="subunit">
    <text evidence="4">Component of the PAN1 actin cytoskeleton-regulatory complex.</text>
</comment>
<keyword evidence="8" id="KW-0963">Cytoplasm</keyword>
<dbReference type="CDD" id="cd00052">
    <property type="entry name" value="EH"/>
    <property type="match status" value="1"/>
</dbReference>
<dbReference type="InterPro" id="IPR011992">
    <property type="entry name" value="EF-hand-dom_pair"/>
</dbReference>
<dbReference type="GO" id="GO:0010008">
    <property type="term" value="C:endosome membrane"/>
    <property type="evidence" value="ECO:0007669"/>
    <property type="project" value="UniProtKB-SubCell"/>
</dbReference>
<feature type="compositionally biased region" description="Low complexity" evidence="10">
    <location>
        <begin position="464"/>
        <end position="481"/>
    </location>
</feature>
<comment type="caution">
    <text evidence="13">The sequence shown here is derived from an EMBL/GenBank/DDBJ whole genome shotgun (WGS) entry which is preliminary data.</text>
</comment>
<evidence type="ECO:0000256" key="4">
    <source>
        <dbReference type="ARBA" id="ARBA00011159"/>
    </source>
</evidence>
<dbReference type="InterPro" id="IPR000261">
    <property type="entry name" value="EH_dom"/>
</dbReference>
<feature type="region of interest" description="Disordered" evidence="10">
    <location>
        <begin position="1"/>
        <end position="36"/>
    </location>
</feature>
<keyword evidence="14" id="KW-1185">Reference proteome</keyword>
<feature type="compositionally biased region" description="Low complexity" evidence="10">
    <location>
        <begin position="14"/>
        <end position="23"/>
    </location>
</feature>
<feature type="compositionally biased region" description="Low complexity" evidence="10">
    <location>
        <begin position="380"/>
        <end position="395"/>
    </location>
</feature>
<feature type="compositionally biased region" description="Basic and acidic residues" evidence="10">
    <location>
        <begin position="283"/>
        <end position="298"/>
    </location>
</feature>
<keyword evidence="8" id="KW-0206">Cytoskeleton</keyword>
<evidence type="ECO:0000259" key="11">
    <source>
        <dbReference type="PROSITE" id="PS50031"/>
    </source>
</evidence>
<evidence type="ECO:0000313" key="14">
    <source>
        <dbReference type="Proteomes" id="UP001172159"/>
    </source>
</evidence>
<dbReference type="GO" id="GO:0005509">
    <property type="term" value="F:calcium ion binding"/>
    <property type="evidence" value="ECO:0007669"/>
    <property type="project" value="InterPro"/>
</dbReference>
<dbReference type="PROSITE" id="PS50222">
    <property type="entry name" value="EF_HAND_2"/>
    <property type="match status" value="1"/>
</dbReference>
<feature type="compositionally biased region" description="Low complexity" evidence="10">
    <location>
        <begin position="306"/>
        <end position="320"/>
    </location>
</feature>
<protein>
    <recommendedName>
        <fullName evidence="15">EH domain-containing protein</fullName>
    </recommendedName>
</protein>
<dbReference type="AlphaFoldDB" id="A0AA40BEI4"/>
<dbReference type="GO" id="GO:0005886">
    <property type="term" value="C:plasma membrane"/>
    <property type="evidence" value="ECO:0007669"/>
    <property type="project" value="UniProtKB-SubCell"/>
</dbReference>
<evidence type="ECO:0000256" key="10">
    <source>
        <dbReference type="SAM" id="MobiDB-lite"/>
    </source>
</evidence>
<feature type="compositionally biased region" description="Polar residues" evidence="10">
    <location>
        <begin position="53"/>
        <end position="85"/>
    </location>
</feature>
<organism evidence="13 14">
    <name type="scientific">Apiosordaria backusii</name>
    <dbReference type="NCBI Taxonomy" id="314023"/>
    <lineage>
        <taxon>Eukaryota</taxon>
        <taxon>Fungi</taxon>
        <taxon>Dikarya</taxon>
        <taxon>Ascomycota</taxon>
        <taxon>Pezizomycotina</taxon>
        <taxon>Sordariomycetes</taxon>
        <taxon>Sordariomycetidae</taxon>
        <taxon>Sordariales</taxon>
        <taxon>Lasiosphaeriaceae</taxon>
        <taxon>Apiosordaria</taxon>
    </lineage>
</organism>
<feature type="region of interest" description="Disordered" evidence="10">
    <location>
        <begin position="53"/>
        <end position="536"/>
    </location>
</feature>
<proteinExistence type="predicted"/>
<reference evidence="13" key="1">
    <citation type="submission" date="2023-06" db="EMBL/GenBank/DDBJ databases">
        <title>Genome-scale phylogeny and comparative genomics of the fungal order Sordariales.</title>
        <authorList>
            <consortium name="Lawrence Berkeley National Laboratory"/>
            <person name="Hensen N."/>
            <person name="Bonometti L."/>
            <person name="Westerberg I."/>
            <person name="Brannstrom I.O."/>
            <person name="Guillou S."/>
            <person name="Cros-Aarteil S."/>
            <person name="Calhoun S."/>
            <person name="Haridas S."/>
            <person name="Kuo A."/>
            <person name="Mondo S."/>
            <person name="Pangilinan J."/>
            <person name="Riley R."/>
            <person name="Labutti K."/>
            <person name="Andreopoulos B."/>
            <person name="Lipzen A."/>
            <person name="Chen C."/>
            <person name="Yanf M."/>
            <person name="Daum C."/>
            <person name="Ng V."/>
            <person name="Clum A."/>
            <person name="Steindorff A."/>
            <person name="Ohm R."/>
            <person name="Martin F."/>
            <person name="Silar P."/>
            <person name="Natvig D."/>
            <person name="Lalanne C."/>
            <person name="Gautier V."/>
            <person name="Ament-Velasquez S.L."/>
            <person name="Kruys A."/>
            <person name="Hutchinson M.I."/>
            <person name="Powell A.J."/>
            <person name="Barry K."/>
            <person name="Miller A.N."/>
            <person name="Grigoriev I.V."/>
            <person name="Debuchy R."/>
            <person name="Gladieux P."/>
            <person name="Thoren M.H."/>
            <person name="Johannesson H."/>
        </authorList>
    </citation>
    <scope>NUCLEOTIDE SEQUENCE</scope>
    <source>
        <strain evidence="13">CBS 540.89</strain>
    </source>
</reference>
<gene>
    <name evidence="13" type="ORF">B0T21DRAFT_452278</name>
</gene>
<evidence type="ECO:0000256" key="1">
    <source>
        <dbReference type="ARBA" id="ARBA00004125"/>
    </source>
</evidence>
<accession>A0AA40BEI4</accession>
<dbReference type="GO" id="GO:0003779">
    <property type="term" value="F:actin binding"/>
    <property type="evidence" value="ECO:0007669"/>
    <property type="project" value="UniProtKB-KW"/>
</dbReference>
<feature type="compositionally biased region" description="Polar residues" evidence="10">
    <location>
        <begin position="1"/>
        <end position="12"/>
    </location>
</feature>
<feature type="compositionally biased region" description="Polar residues" evidence="10">
    <location>
        <begin position="112"/>
        <end position="128"/>
    </location>
</feature>
<evidence type="ECO:0000256" key="7">
    <source>
        <dbReference type="ARBA" id="ARBA00023203"/>
    </source>
</evidence>
<feature type="compositionally biased region" description="Basic and acidic residues" evidence="10">
    <location>
        <begin position="805"/>
        <end position="815"/>
    </location>
</feature>
<feature type="compositionally biased region" description="Polar residues" evidence="10">
    <location>
        <begin position="243"/>
        <end position="255"/>
    </location>
</feature>
<evidence type="ECO:0000256" key="9">
    <source>
        <dbReference type="ARBA" id="ARBA00025194"/>
    </source>
</evidence>
<evidence type="ECO:0000313" key="13">
    <source>
        <dbReference type="EMBL" id="KAK0732729.1"/>
    </source>
</evidence>
<dbReference type="GO" id="GO:0006897">
    <property type="term" value="P:endocytosis"/>
    <property type="evidence" value="ECO:0007669"/>
    <property type="project" value="UniProtKB-KW"/>
</dbReference>